<dbReference type="RefSeq" id="WP_052884007.1">
    <property type="nucleotide sequence ID" value="NZ_CP009961.1"/>
</dbReference>
<comment type="subcellular location">
    <subcellularLocation>
        <location evidence="1">Cell membrane</location>
        <topology evidence="1">Multi-pass membrane protein</topology>
    </subcellularLocation>
</comment>
<feature type="domain" description="Type II secretion system protein GspF" evidence="7">
    <location>
        <begin position="100"/>
        <end position="218"/>
    </location>
</feature>
<feature type="transmembrane region" description="Helical" evidence="6">
    <location>
        <begin position="242"/>
        <end position="261"/>
    </location>
</feature>
<gene>
    <name evidence="8" type="ORF">MA03_03810</name>
</gene>
<evidence type="ECO:0000256" key="4">
    <source>
        <dbReference type="ARBA" id="ARBA00022989"/>
    </source>
</evidence>
<feature type="transmembrane region" description="Helical" evidence="6">
    <location>
        <begin position="12"/>
        <end position="33"/>
    </location>
</feature>
<dbReference type="PANTHER" id="PTHR35402:SF1">
    <property type="entry name" value="TYPE II SECRETION SYSTEM PROTEIN GSPF DOMAIN-CONTAINING PROTEIN"/>
    <property type="match status" value="1"/>
</dbReference>
<protein>
    <recommendedName>
        <fullName evidence="7">Type II secretion system protein GspF domain-containing protein</fullName>
    </recommendedName>
</protein>
<organism evidence="8 9">
    <name type="scientific">Infirmifilum uzonense</name>
    <dbReference type="NCBI Taxonomy" id="1550241"/>
    <lineage>
        <taxon>Archaea</taxon>
        <taxon>Thermoproteota</taxon>
        <taxon>Thermoprotei</taxon>
        <taxon>Thermofilales</taxon>
        <taxon>Thermofilaceae</taxon>
        <taxon>Infirmifilum</taxon>
    </lineage>
</organism>
<dbReference type="STRING" id="1550241.MA03_03810"/>
<dbReference type="InterPro" id="IPR056569">
    <property type="entry name" value="ArlJ-like"/>
</dbReference>
<accession>A0A0F7FHF4</accession>
<dbReference type="PATRIC" id="fig|1550241.5.peg.813"/>
<proteinExistence type="predicted"/>
<keyword evidence="5 6" id="KW-0472">Membrane</keyword>
<evidence type="ECO:0000259" key="7">
    <source>
        <dbReference type="Pfam" id="PF00482"/>
    </source>
</evidence>
<dbReference type="Gene3D" id="1.20.81.30">
    <property type="entry name" value="Type II secretion system (T2SS), domain F"/>
    <property type="match status" value="1"/>
</dbReference>
<evidence type="ECO:0000256" key="2">
    <source>
        <dbReference type="ARBA" id="ARBA00022475"/>
    </source>
</evidence>
<evidence type="ECO:0000313" key="9">
    <source>
        <dbReference type="Proteomes" id="UP000067434"/>
    </source>
</evidence>
<evidence type="ECO:0000256" key="6">
    <source>
        <dbReference type="SAM" id="Phobius"/>
    </source>
</evidence>
<dbReference type="KEGG" id="thf:MA03_03810"/>
<dbReference type="InterPro" id="IPR042094">
    <property type="entry name" value="T2SS_GspF_sf"/>
</dbReference>
<dbReference type="GO" id="GO:0005886">
    <property type="term" value="C:plasma membrane"/>
    <property type="evidence" value="ECO:0007669"/>
    <property type="project" value="UniProtKB-SubCell"/>
</dbReference>
<dbReference type="PANTHER" id="PTHR35402">
    <property type="entry name" value="INTEGRAL MEMBRANE PROTEIN-RELATED"/>
    <property type="match status" value="1"/>
</dbReference>
<dbReference type="InterPro" id="IPR018076">
    <property type="entry name" value="T2SS_GspF_dom"/>
</dbReference>
<evidence type="ECO:0000313" key="8">
    <source>
        <dbReference type="EMBL" id="AKG38585.1"/>
    </source>
</evidence>
<keyword evidence="3 6" id="KW-0812">Transmembrane</keyword>
<evidence type="ECO:0000256" key="3">
    <source>
        <dbReference type="ARBA" id="ARBA00022692"/>
    </source>
</evidence>
<dbReference type="Pfam" id="PF00482">
    <property type="entry name" value="T2SSF"/>
    <property type="match status" value="1"/>
</dbReference>
<feature type="transmembrane region" description="Helical" evidence="6">
    <location>
        <begin position="200"/>
        <end position="222"/>
    </location>
</feature>
<evidence type="ECO:0000256" key="1">
    <source>
        <dbReference type="ARBA" id="ARBA00004651"/>
    </source>
</evidence>
<feature type="transmembrane region" description="Helical" evidence="6">
    <location>
        <begin position="53"/>
        <end position="78"/>
    </location>
</feature>
<evidence type="ECO:0000256" key="5">
    <source>
        <dbReference type="ARBA" id="ARBA00023136"/>
    </source>
</evidence>
<name>A0A0F7FHF4_9CREN</name>
<dbReference type="Proteomes" id="UP000067434">
    <property type="component" value="Chromosome"/>
</dbReference>
<feature type="transmembrane region" description="Helical" evidence="6">
    <location>
        <begin position="273"/>
        <end position="290"/>
    </location>
</feature>
<dbReference type="HOGENOM" id="CLU_917095_0_0_2"/>
<keyword evidence="4 6" id="KW-1133">Transmembrane helix</keyword>
<dbReference type="EMBL" id="CP009961">
    <property type="protein sequence ID" value="AKG38585.1"/>
    <property type="molecule type" value="Genomic_DNA"/>
</dbReference>
<keyword evidence="2" id="KW-1003">Cell membrane</keyword>
<dbReference type="GeneID" id="25401327"/>
<keyword evidence="9" id="KW-1185">Reference proteome</keyword>
<reference evidence="8 9" key="1">
    <citation type="journal article" date="2015" name="Stand. Genomic Sci.">
        <title>Complete genome sequence of and proposal of Thermofilum uzonense sp. nov. a novel hyperthermophilic crenarchaeon and emended description of the genus Thermofilum.</title>
        <authorList>
            <person name="Toshchakov S.V."/>
            <person name="Korzhenkov A.A."/>
            <person name="Samarov N.I."/>
            <person name="Mazunin I.O."/>
            <person name="Mozhey O.I."/>
            <person name="Shmyr I.S."/>
            <person name="Derbikova K.S."/>
            <person name="Taranov E.A."/>
            <person name="Dominova I.N."/>
            <person name="Bonch-Osmolovskaya E.A."/>
            <person name="Patrushev M.V."/>
            <person name="Podosokorskaya O.A."/>
            <person name="Kublanov I.V."/>
        </authorList>
    </citation>
    <scope>NUCLEOTIDE SEQUENCE [LARGE SCALE GENOMIC DNA]</scope>
    <source>
        <strain evidence="8 9">1807-2</strain>
    </source>
</reference>
<dbReference type="AlphaFoldDB" id="A0A0F7FHF4"/>
<sequence length="303" mass="33021">MPYLPLRGRRLAIIALLSLTLGSLPLIVLATLWGNVGRELVYVELTREIVLPWSITLYTLIGISVPLGLAPVAVILWLNLRYVDSLNRQLPTFFKGAADGVRAGMPLPRALEVAARAVGNPLGREILDALSVSALGLSLQEALERLTVKIPEPALKRATSLLVVAQRSGGRVADVLDAAAEMNGVLNSYEEERRANMSPYVWVSYVALVVFLLTATIITSVFVEPLYRVRLPGFVSPPPPELFKSIFYISACMQAFAGGIVSGKIARGTVKASLLHIVVMLTIVVLYFFLQELYFAPAITPRI</sequence>